<evidence type="ECO:0000256" key="5">
    <source>
        <dbReference type="ARBA" id="ARBA00023136"/>
    </source>
</evidence>
<feature type="transmembrane region" description="Helical" evidence="6">
    <location>
        <begin position="194"/>
        <end position="214"/>
    </location>
</feature>
<comment type="caution">
    <text evidence="8">The sequence shown here is derived from an EMBL/GenBank/DDBJ whole genome shotgun (WGS) entry which is preliminary data.</text>
</comment>
<evidence type="ECO:0000313" key="8">
    <source>
        <dbReference type="EMBL" id="PRD55497.1"/>
    </source>
</evidence>
<feature type="transmembrane region" description="Helical" evidence="6">
    <location>
        <begin position="333"/>
        <end position="353"/>
    </location>
</feature>
<dbReference type="InterPro" id="IPR011701">
    <property type="entry name" value="MFS"/>
</dbReference>
<dbReference type="PANTHER" id="PTHR43124:SF3">
    <property type="entry name" value="CHLORAMPHENICOL EFFLUX PUMP RV0191"/>
    <property type="match status" value="1"/>
</dbReference>
<protein>
    <submittedName>
        <fullName evidence="8">MFS transporter</fullName>
    </submittedName>
</protein>
<keyword evidence="5 6" id="KW-0472">Membrane</keyword>
<dbReference type="InterPro" id="IPR036259">
    <property type="entry name" value="MFS_trans_sf"/>
</dbReference>
<dbReference type="InterPro" id="IPR020846">
    <property type="entry name" value="MFS_dom"/>
</dbReference>
<gene>
    <name evidence="8" type="ORF">C5750_10140</name>
</gene>
<evidence type="ECO:0000256" key="3">
    <source>
        <dbReference type="ARBA" id="ARBA00022692"/>
    </source>
</evidence>
<dbReference type="Pfam" id="PF07690">
    <property type="entry name" value="MFS_1"/>
    <property type="match status" value="1"/>
</dbReference>
<dbReference type="GO" id="GO:0005886">
    <property type="term" value="C:plasma membrane"/>
    <property type="evidence" value="ECO:0007669"/>
    <property type="project" value="UniProtKB-SubCell"/>
</dbReference>
<feature type="transmembrane region" description="Helical" evidence="6">
    <location>
        <begin position="279"/>
        <end position="300"/>
    </location>
</feature>
<dbReference type="AlphaFoldDB" id="A0A2S9JQJ9"/>
<evidence type="ECO:0000256" key="2">
    <source>
        <dbReference type="ARBA" id="ARBA00022475"/>
    </source>
</evidence>
<dbReference type="CDD" id="cd06174">
    <property type="entry name" value="MFS"/>
    <property type="match status" value="1"/>
</dbReference>
<accession>A0A2S9JQJ9</accession>
<proteinExistence type="predicted"/>
<keyword evidence="2" id="KW-1003">Cell membrane</keyword>
<dbReference type="PROSITE" id="PS50850">
    <property type="entry name" value="MFS"/>
    <property type="match status" value="1"/>
</dbReference>
<name>A0A2S9JQJ9_9HYPH</name>
<dbReference type="GO" id="GO:0022857">
    <property type="term" value="F:transmembrane transporter activity"/>
    <property type="evidence" value="ECO:0007669"/>
    <property type="project" value="InterPro"/>
</dbReference>
<feature type="transmembrane region" description="Helical" evidence="6">
    <location>
        <begin position="365"/>
        <end position="388"/>
    </location>
</feature>
<feature type="domain" description="Major facilitator superfamily (MFS) profile" evidence="7">
    <location>
        <begin position="43"/>
        <end position="426"/>
    </location>
</feature>
<evidence type="ECO:0000256" key="1">
    <source>
        <dbReference type="ARBA" id="ARBA00004651"/>
    </source>
</evidence>
<evidence type="ECO:0000259" key="7">
    <source>
        <dbReference type="PROSITE" id="PS50850"/>
    </source>
</evidence>
<feature type="transmembrane region" description="Helical" evidence="6">
    <location>
        <begin position="80"/>
        <end position="101"/>
    </location>
</feature>
<feature type="transmembrane region" description="Helical" evidence="6">
    <location>
        <begin position="108"/>
        <end position="126"/>
    </location>
</feature>
<organism evidence="8 9">
    <name type="scientific">Phyllobacterium myrsinacearum</name>
    <dbReference type="NCBI Taxonomy" id="28101"/>
    <lineage>
        <taxon>Bacteria</taxon>
        <taxon>Pseudomonadati</taxon>
        <taxon>Pseudomonadota</taxon>
        <taxon>Alphaproteobacteria</taxon>
        <taxon>Hyphomicrobiales</taxon>
        <taxon>Phyllobacteriaceae</taxon>
        <taxon>Phyllobacterium</taxon>
    </lineage>
</organism>
<evidence type="ECO:0000313" key="9">
    <source>
        <dbReference type="Proteomes" id="UP000238563"/>
    </source>
</evidence>
<reference evidence="8 9" key="1">
    <citation type="submission" date="2018-02" db="EMBL/GenBank/DDBJ databases">
        <title>The draft genome of Phyllobacterium myrsinacearum DSM5892.</title>
        <authorList>
            <person name="Li L."/>
            <person name="Liu L."/>
            <person name="Zhang X."/>
            <person name="Wang T."/>
        </authorList>
    </citation>
    <scope>NUCLEOTIDE SEQUENCE [LARGE SCALE GENOMIC DNA]</scope>
    <source>
        <strain evidence="8 9">DSM 5892</strain>
    </source>
</reference>
<dbReference type="OrthoDB" id="7841035at2"/>
<dbReference type="EMBL" id="PVBT01000002">
    <property type="protein sequence ID" value="PRD55497.1"/>
    <property type="molecule type" value="Genomic_DNA"/>
</dbReference>
<feature type="transmembrane region" description="Helical" evidence="6">
    <location>
        <begin position="46"/>
        <end position="68"/>
    </location>
</feature>
<evidence type="ECO:0000256" key="6">
    <source>
        <dbReference type="SAM" id="Phobius"/>
    </source>
</evidence>
<keyword evidence="9" id="KW-1185">Reference proteome</keyword>
<feature type="transmembrane region" description="Helical" evidence="6">
    <location>
        <begin position="132"/>
        <end position="155"/>
    </location>
</feature>
<feature type="transmembrane region" description="Helical" evidence="6">
    <location>
        <begin position="167"/>
        <end position="188"/>
    </location>
</feature>
<keyword evidence="3 6" id="KW-0812">Transmembrane</keyword>
<comment type="subcellular location">
    <subcellularLocation>
        <location evidence="1">Cell membrane</location>
        <topology evidence="1">Multi-pass membrane protein</topology>
    </subcellularLocation>
</comment>
<keyword evidence="4 6" id="KW-1133">Transmembrane helix</keyword>
<dbReference type="Proteomes" id="UP000238563">
    <property type="component" value="Unassembled WGS sequence"/>
</dbReference>
<feature type="transmembrane region" description="Helical" evidence="6">
    <location>
        <begin position="400"/>
        <end position="418"/>
    </location>
</feature>
<evidence type="ECO:0000256" key="4">
    <source>
        <dbReference type="ARBA" id="ARBA00022989"/>
    </source>
</evidence>
<dbReference type="PANTHER" id="PTHR43124">
    <property type="entry name" value="PURINE EFFLUX PUMP PBUE"/>
    <property type="match status" value="1"/>
</dbReference>
<sequence>MLRHILSISSMTLPCHPGVLPTRRISEMTEINTLPVTRTDYISASLVIASGVVAALQVGKAAIAIPALRSDFHLNLEQAGWVMSIFALLAVIGGIPVGAAITRFGDRNLIVAGLVAIAAGSATGASTDTFHVLLAARVLEGTGLLFVVIAGSAILNRVAAREDRDLIFAFWSCYMPAGIALAILLGLAVDGWRLFWFANAAVACLFAILLQFLVPGEAPDRARLSPGTLMNNAGRTITSAGPLLLALMFAMYGLQFFALFSFLPVLLVERIGVPHTAAGVMTALAVAANIAGNIGAGIALRRGMPRWLLLAAASAVMTVTGIAVFLLPLPAGLLFGLCVVFSGVGGCLPSAMMGAAPRAVPEPQLGAMSVGLVMQGSNLGQMIGPVVVGSLVDAGGWQAAAMPVAIAGMVAIGNALFLRNVFRRFQL</sequence>
<feature type="transmembrane region" description="Helical" evidence="6">
    <location>
        <begin position="307"/>
        <end position="327"/>
    </location>
</feature>
<dbReference type="InterPro" id="IPR050189">
    <property type="entry name" value="MFS_Efflux_Transporters"/>
</dbReference>
<feature type="transmembrane region" description="Helical" evidence="6">
    <location>
        <begin position="243"/>
        <end position="267"/>
    </location>
</feature>
<dbReference type="SUPFAM" id="SSF103473">
    <property type="entry name" value="MFS general substrate transporter"/>
    <property type="match status" value="1"/>
</dbReference>
<dbReference type="Gene3D" id="1.20.1250.20">
    <property type="entry name" value="MFS general substrate transporter like domains"/>
    <property type="match status" value="2"/>
</dbReference>